<dbReference type="OrthoDB" id="423559at2759"/>
<protein>
    <submittedName>
        <fullName evidence="1">Uncharacterized protein</fullName>
    </submittedName>
</protein>
<evidence type="ECO:0000313" key="2">
    <source>
        <dbReference type="Proteomes" id="UP000623467"/>
    </source>
</evidence>
<gene>
    <name evidence="1" type="ORF">MSAN_01041500</name>
</gene>
<proteinExistence type="predicted"/>
<keyword evidence="2" id="KW-1185">Reference proteome</keyword>
<dbReference type="AlphaFoldDB" id="A0A8H7D740"/>
<comment type="caution">
    <text evidence="1">The sequence shown here is derived from an EMBL/GenBank/DDBJ whole genome shotgun (WGS) entry which is preliminary data.</text>
</comment>
<accession>A0A8H7D740</accession>
<reference evidence="1" key="1">
    <citation type="submission" date="2020-05" db="EMBL/GenBank/DDBJ databases">
        <title>Mycena genomes resolve the evolution of fungal bioluminescence.</title>
        <authorList>
            <person name="Tsai I.J."/>
        </authorList>
    </citation>
    <scope>NUCLEOTIDE SEQUENCE</scope>
    <source>
        <strain evidence="1">160909Yilan</strain>
    </source>
</reference>
<organism evidence="1 2">
    <name type="scientific">Mycena sanguinolenta</name>
    <dbReference type="NCBI Taxonomy" id="230812"/>
    <lineage>
        <taxon>Eukaryota</taxon>
        <taxon>Fungi</taxon>
        <taxon>Dikarya</taxon>
        <taxon>Basidiomycota</taxon>
        <taxon>Agaricomycotina</taxon>
        <taxon>Agaricomycetes</taxon>
        <taxon>Agaricomycetidae</taxon>
        <taxon>Agaricales</taxon>
        <taxon>Marasmiineae</taxon>
        <taxon>Mycenaceae</taxon>
        <taxon>Mycena</taxon>
    </lineage>
</organism>
<sequence>MAALPAPSFLPLRDASRSSLSVHLAYDDDGFSSLVLLPLRDALSADRRALTLRLSARRWLFSQNEKGAGRAMKRLQVVLKQIMLSKTKTQQLNGEALVTLPPRIVKVISYLFDPSEQAFYLALETKLDSVVKKI</sequence>
<name>A0A8H7D740_9AGAR</name>
<evidence type="ECO:0000313" key="1">
    <source>
        <dbReference type="EMBL" id="KAF7363835.1"/>
    </source>
</evidence>
<dbReference type="Proteomes" id="UP000623467">
    <property type="component" value="Unassembled WGS sequence"/>
</dbReference>
<dbReference type="EMBL" id="JACAZH010000007">
    <property type="protein sequence ID" value="KAF7363835.1"/>
    <property type="molecule type" value="Genomic_DNA"/>
</dbReference>